<dbReference type="InterPro" id="IPR036397">
    <property type="entry name" value="RNaseH_sf"/>
</dbReference>
<keyword evidence="4" id="KW-1185">Reference proteome</keyword>
<evidence type="ECO:0000313" key="4">
    <source>
        <dbReference type="Proteomes" id="UP001148838"/>
    </source>
</evidence>
<feature type="region of interest" description="Disordered" evidence="1">
    <location>
        <begin position="195"/>
        <end position="215"/>
    </location>
</feature>
<feature type="compositionally biased region" description="Basic and acidic residues" evidence="1">
    <location>
        <begin position="195"/>
        <end position="209"/>
    </location>
</feature>
<proteinExistence type="predicted"/>
<evidence type="ECO:0000259" key="2">
    <source>
        <dbReference type="Pfam" id="PF05699"/>
    </source>
</evidence>
<dbReference type="Proteomes" id="UP001148838">
    <property type="component" value="Unassembled WGS sequence"/>
</dbReference>
<gene>
    <name evidence="3" type="ORF">ANN_19101</name>
</gene>
<protein>
    <recommendedName>
        <fullName evidence="2">HAT C-terminal dimerisation domain-containing protein</fullName>
    </recommendedName>
</protein>
<evidence type="ECO:0000313" key="3">
    <source>
        <dbReference type="EMBL" id="KAJ4430513.1"/>
    </source>
</evidence>
<organism evidence="3 4">
    <name type="scientific">Periplaneta americana</name>
    <name type="common">American cockroach</name>
    <name type="synonym">Blatta americana</name>
    <dbReference type="NCBI Taxonomy" id="6978"/>
    <lineage>
        <taxon>Eukaryota</taxon>
        <taxon>Metazoa</taxon>
        <taxon>Ecdysozoa</taxon>
        <taxon>Arthropoda</taxon>
        <taxon>Hexapoda</taxon>
        <taxon>Insecta</taxon>
        <taxon>Pterygota</taxon>
        <taxon>Neoptera</taxon>
        <taxon>Polyneoptera</taxon>
        <taxon>Dictyoptera</taxon>
        <taxon>Blattodea</taxon>
        <taxon>Blattoidea</taxon>
        <taxon>Blattidae</taxon>
        <taxon>Blattinae</taxon>
        <taxon>Periplaneta</taxon>
    </lineage>
</organism>
<dbReference type="PANTHER" id="PTHR47326:SF1">
    <property type="entry name" value="HTH PSQ-TYPE DOMAIN-CONTAINING PROTEIN"/>
    <property type="match status" value="1"/>
</dbReference>
<dbReference type="Gene3D" id="3.30.420.10">
    <property type="entry name" value="Ribonuclease H-like superfamily/Ribonuclease H"/>
    <property type="match status" value="1"/>
</dbReference>
<comment type="caution">
    <text evidence="3">The sequence shown here is derived from an EMBL/GenBank/DDBJ whole genome shotgun (WGS) entry which is preliminary data.</text>
</comment>
<dbReference type="InterPro" id="IPR008906">
    <property type="entry name" value="HATC_C_dom"/>
</dbReference>
<sequence length="215" mass="24202">MSRFGDIDWPPRSPDLTAADYFIWGYLKSRVYRNEPCTIIQRKQNIKNELSATESVLLGRVMQKFHSRLQECIRCREGYFEINSQDPFCELTKLLNILVTTAITTAEPERCFSCIKRIETFLRNTLSQDRLTALATLSIEKSMMSKMKGLTPGRVRFDLATDGGSARSAGAEVARASASCGMCCALGRRVEWGESDSGRAERYPDDSRMDTSGNL</sequence>
<dbReference type="EMBL" id="JAJSOF020000031">
    <property type="protein sequence ID" value="KAJ4430513.1"/>
    <property type="molecule type" value="Genomic_DNA"/>
</dbReference>
<dbReference type="PANTHER" id="PTHR47326">
    <property type="entry name" value="TRANSPOSABLE ELEMENT TC3 TRANSPOSASE-LIKE PROTEIN"/>
    <property type="match status" value="1"/>
</dbReference>
<accession>A0ABQ8S8Y5</accession>
<dbReference type="Pfam" id="PF05699">
    <property type="entry name" value="Dimer_Tnp_hAT"/>
    <property type="match status" value="1"/>
</dbReference>
<feature type="domain" description="HAT C-terminal dimerisation" evidence="2">
    <location>
        <begin position="86"/>
        <end position="142"/>
    </location>
</feature>
<name>A0ABQ8S8Y5_PERAM</name>
<evidence type="ECO:0000256" key="1">
    <source>
        <dbReference type="SAM" id="MobiDB-lite"/>
    </source>
</evidence>
<reference evidence="3 4" key="1">
    <citation type="journal article" date="2022" name="Allergy">
        <title>Genome assembly and annotation of Periplaneta americana reveal a comprehensive cockroach allergen profile.</title>
        <authorList>
            <person name="Wang L."/>
            <person name="Xiong Q."/>
            <person name="Saelim N."/>
            <person name="Wang L."/>
            <person name="Nong W."/>
            <person name="Wan A.T."/>
            <person name="Shi M."/>
            <person name="Liu X."/>
            <person name="Cao Q."/>
            <person name="Hui J.H.L."/>
            <person name="Sookrung N."/>
            <person name="Leung T.F."/>
            <person name="Tungtrongchitr A."/>
            <person name="Tsui S.K.W."/>
        </authorList>
    </citation>
    <scope>NUCLEOTIDE SEQUENCE [LARGE SCALE GENOMIC DNA]</scope>
    <source>
        <strain evidence="3">PWHHKU_190912</strain>
    </source>
</reference>